<sequence length="67" mass="7434">MGTYIKSAQIAEILADDVLLGQDGIVDPIQAEIIIVARLNLYFLSQSIGRLAYARTNIEPLELNQPY</sequence>
<evidence type="ECO:0000313" key="2">
    <source>
        <dbReference type="Proteomes" id="UP000309788"/>
    </source>
</evidence>
<keyword evidence="2" id="KW-1185">Reference proteome</keyword>
<dbReference type="Proteomes" id="UP000309788">
    <property type="component" value="Unassembled WGS sequence"/>
</dbReference>
<dbReference type="EMBL" id="VCEI01000029">
    <property type="protein sequence ID" value="TLU89728.1"/>
    <property type="molecule type" value="Genomic_DNA"/>
</dbReference>
<proteinExistence type="predicted"/>
<name>A0A5R9K785_9BACT</name>
<protein>
    <submittedName>
        <fullName evidence="1">Uncharacterized protein</fullName>
    </submittedName>
</protein>
<comment type="caution">
    <text evidence="1">The sequence shown here is derived from an EMBL/GenBank/DDBJ whole genome shotgun (WGS) entry which is preliminary data.</text>
</comment>
<organism evidence="1 2">
    <name type="scientific">Dyadobacter sediminis</name>
    <dbReference type="NCBI Taxonomy" id="1493691"/>
    <lineage>
        <taxon>Bacteria</taxon>
        <taxon>Pseudomonadati</taxon>
        <taxon>Bacteroidota</taxon>
        <taxon>Cytophagia</taxon>
        <taxon>Cytophagales</taxon>
        <taxon>Spirosomataceae</taxon>
        <taxon>Dyadobacter</taxon>
    </lineage>
</organism>
<evidence type="ECO:0000313" key="1">
    <source>
        <dbReference type="EMBL" id="TLU89728.1"/>
    </source>
</evidence>
<gene>
    <name evidence="1" type="ORF">FEM55_19510</name>
</gene>
<dbReference type="AlphaFoldDB" id="A0A5R9K785"/>
<reference evidence="1 2" key="1">
    <citation type="submission" date="2019-05" db="EMBL/GenBank/DDBJ databases">
        <authorList>
            <person name="Qu J.-H."/>
        </authorList>
    </citation>
    <scope>NUCLEOTIDE SEQUENCE [LARGE SCALE GENOMIC DNA]</scope>
    <source>
        <strain evidence="1 2">Z12</strain>
    </source>
</reference>
<dbReference type="RefSeq" id="WP_138283082.1">
    <property type="nucleotide sequence ID" value="NZ_BMGE01000006.1"/>
</dbReference>
<accession>A0A5R9K785</accession>